<sequence length="317" mass="36276">MVNLLGKYLKPIILFGALMSVFLLGGCSQMAVLDPKGPVAAQQRDLIMLSIVFMLFIIAVVFVLFVLIIFKYRERPANMGYEPPEMEGSKFLEIVWTVIPIIIVIALSIPTVQAIYSLEEIPESEHADKKPLVVYATSVDWKWIFSYPEEDIETVNQLYIPEDRPLEFRLTSADTMASFWIPQLGGQKYAMSEMEMKLYLQSDEPGVYEGRNANFTGEGFTKQRFKVYSQTEKDFAAWVKKSQSAPELKEEQYEKLMFPGDAKPMTFSSTHLGFVDHAKDPEYAIRVREKYGVTYQEHHSKTEEKEKNDTGEELGSK</sequence>
<protein>
    <recommendedName>
        <fullName evidence="4 14">Quinol oxidase subunit 2</fullName>
        <ecNumber evidence="14">1.10.3.-</ecNumber>
    </recommendedName>
</protein>
<keyword evidence="11 16" id="KW-1133">Transmembrane helix</keyword>
<organism evidence="19 20">
    <name type="scientific">Metabacillus flavus</name>
    <dbReference type="NCBI Taxonomy" id="2823519"/>
    <lineage>
        <taxon>Bacteria</taxon>
        <taxon>Bacillati</taxon>
        <taxon>Bacillota</taxon>
        <taxon>Bacilli</taxon>
        <taxon>Bacillales</taxon>
        <taxon>Bacillaceae</taxon>
        <taxon>Metabacillus</taxon>
    </lineage>
</organism>
<feature type="transmembrane region" description="Helical" evidence="16">
    <location>
        <begin position="91"/>
        <end position="116"/>
    </location>
</feature>
<keyword evidence="7 14" id="KW-0679">Respiratory chain</keyword>
<dbReference type="InterPro" id="IPR008972">
    <property type="entry name" value="Cupredoxin"/>
</dbReference>
<comment type="similarity">
    <text evidence="3 14">Belongs to the cytochrome c oxidase subunit 2 family.</text>
</comment>
<evidence type="ECO:0000256" key="6">
    <source>
        <dbReference type="ARBA" id="ARBA00022475"/>
    </source>
</evidence>
<evidence type="ECO:0000256" key="5">
    <source>
        <dbReference type="ARBA" id="ARBA00022448"/>
    </source>
</evidence>
<dbReference type="CDD" id="cd04212">
    <property type="entry name" value="CuRO_UO_II"/>
    <property type="match status" value="1"/>
</dbReference>
<evidence type="ECO:0000256" key="16">
    <source>
        <dbReference type="SAM" id="Phobius"/>
    </source>
</evidence>
<comment type="catalytic activity">
    <reaction evidence="1 14">
        <text>2 a quinol + O2 = 2 a quinone + 2 H2O</text>
        <dbReference type="Rhea" id="RHEA:55376"/>
        <dbReference type="ChEBI" id="CHEBI:15377"/>
        <dbReference type="ChEBI" id="CHEBI:15379"/>
        <dbReference type="ChEBI" id="CHEBI:24646"/>
        <dbReference type="ChEBI" id="CHEBI:132124"/>
    </reaction>
</comment>
<keyword evidence="20" id="KW-1185">Reference proteome</keyword>
<keyword evidence="9" id="KW-0732">Signal</keyword>
<keyword evidence="6 14" id="KW-1003">Cell membrane</keyword>
<keyword evidence="12 14" id="KW-0560">Oxidoreductase</keyword>
<evidence type="ECO:0000256" key="14">
    <source>
        <dbReference type="PIRNR" id="PIRNR000292"/>
    </source>
</evidence>
<dbReference type="InterPro" id="IPR002429">
    <property type="entry name" value="CcO_II-like_C"/>
</dbReference>
<evidence type="ECO:0000256" key="3">
    <source>
        <dbReference type="ARBA" id="ARBA00007866"/>
    </source>
</evidence>
<dbReference type="SUPFAM" id="SSF81464">
    <property type="entry name" value="Cytochrome c oxidase subunit II-like, transmembrane region"/>
    <property type="match status" value="1"/>
</dbReference>
<dbReference type="InterPro" id="IPR006332">
    <property type="entry name" value="QoxA"/>
</dbReference>
<keyword evidence="5 14" id="KW-0813">Transport</keyword>
<evidence type="ECO:0000256" key="8">
    <source>
        <dbReference type="ARBA" id="ARBA00022692"/>
    </source>
</evidence>
<dbReference type="PANTHER" id="PTHR22888:SF18">
    <property type="entry name" value="CYTOCHROME BO(3) UBIQUINOL OXIDASE SUBUNIT 2"/>
    <property type="match status" value="1"/>
</dbReference>
<dbReference type="InterPro" id="IPR011759">
    <property type="entry name" value="Cyt_c_oxidase_su2_TM_dom"/>
</dbReference>
<evidence type="ECO:0000256" key="2">
    <source>
        <dbReference type="ARBA" id="ARBA00004651"/>
    </source>
</evidence>
<reference evidence="19 20" key="1">
    <citation type="submission" date="2021-04" db="EMBL/GenBank/DDBJ databases">
        <title>Metabacillus sp. strain KIGAM252 whole genome sequence.</title>
        <authorList>
            <person name="Seo M.-J."/>
            <person name="Cho E.-S."/>
            <person name="Hwang C.Y."/>
            <person name="Yoon D.J."/>
        </authorList>
    </citation>
    <scope>NUCLEOTIDE SEQUENCE [LARGE SCALE GENOMIC DNA]</scope>
    <source>
        <strain evidence="19 20">KIGAM252</strain>
    </source>
</reference>
<dbReference type="EMBL" id="JAGVRK010000001">
    <property type="protein sequence ID" value="MBS2970944.1"/>
    <property type="molecule type" value="Genomic_DNA"/>
</dbReference>
<dbReference type="InterPro" id="IPR045187">
    <property type="entry name" value="CcO_II"/>
</dbReference>
<feature type="domain" description="Cytochrome oxidase subunit II copper A binding" evidence="17">
    <location>
        <begin position="129"/>
        <end position="241"/>
    </location>
</feature>
<gene>
    <name evidence="19" type="primary">qoxA</name>
    <name evidence="19" type="ORF">J9317_19565</name>
</gene>
<feature type="domain" description="Cytochrome oxidase subunit II transmembrane region profile" evidence="18">
    <location>
        <begin position="24"/>
        <end position="122"/>
    </location>
</feature>
<dbReference type="InterPro" id="IPR006333">
    <property type="entry name" value="Cyt_o_ubiquinol_oxidase_su2"/>
</dbReference>
<evidence type="ECO:0000256" key="1">
    <source>
        <dbReference type="ARBA" id="ARBA00000725"/>
    </source>
</evidence>
<evidence type="ECO:0000256" key="7">
    <source>
        <dbReference type="ARBA" id="ARBA00022660"/>
    </source>
</evidence>
<dbReference type="PRINTS" id="PR01166">
    <property type="entry name" value="CYCOXIDASEII"/>
</dbReference>
<dbReference type="Proteomes" id="UP000682403">
    <property type="component" value="Unassembled WGS sequence"/>
</dbReference>
<name>A0ABS5LJL9_9BACI</name>
<evidence type="ECO:0000256" key="12">
    <source>
        <dbReference type="ARBA" id="ARBA00023002"/>
    </source>
</evidence>
<proteinExistence type="inferred from homology"/>
<evidence type="ECO:0000313" key="19">
    <source>
        <dbReference type="EMBL" id="MBS2970944.1"/>
    </source>
</evidence>
<comment type="function">
    <text evidence="14">Catalyzes quinol oxidation with the concomitant reduction of oxygen to water. Subunit II transfers the electrons from a quinol to the binuclear center of the catalytic subunit I.</text>
</comment>
<feature type="transmembrane region" description="Helical" evidence="16">
    <location>
        <begin position="12"/>
        <end position="32"/>
    </location>
</feature>
<evidence type="ECO:0000259" key="17">
    <source>
        <dbReference type="PROSITE" id="PS50857"/>
    </source>
</evidence>
<dbReference type="SUPFAM" id="SSF49503">
    <property type="entry name" value="Cupredoxins"/>
    <property type="match status" value="1"/>
</dbReference>
<dbReference type="PROSITE" id="PS50999">
    <property type="entry name" value="COX2_TM"/>
    <property type="match status" value="1"/>
</dbReference>
<feature type="transmembrane region" description="Helical" evidence="16">
    <location>
        <begin position="47"/>
        <end position="70"/>
    </location>
</feature>
<dbReference type="PANTHER" id="PTHR22888">
    <property type="entry name" value="CYTOCHROME C OXIDASE, SUBUNIT II"/>
    <property type="match status" value="1"/>
</dbReference>
<accession>A0ABS5LJL9</accession>
<dbReference type="PIRSF" id="PIRSF000292">
    <property type="entry name" value="Ubi_od_II"/>
    <property type="match status" value="1"/>
</dbReference>
<evidence type="ECO:0000313" key="20">
    <source>
        <dbReference type="Proteomes" id="UP000682403"/>
    </source>
</evidence>
<dbReference type="PROSITE" id="PS50857">
    <property type="entry name" value="COX2_CUA"/>
    <property type="match status" value="1"/>
</dbReference>
<dbReference type="InterPro" id="IPR036257">
    <property type="entry name" value="Cyt_c_oxidase_su2_TM_sf"/>
</dbReference>
<evidence type="ECO:0000259" key="18">
    <source>
        <dbReference type="PROSITE" id="PS50999"/>
    </source>
</evidence>
<evidence type="ECO:0000256" key="4">
    <source>
        <dbReference type="ARBA" id="ARBA00016131"/>
    </source>
</evidence>
<dbReference type="EC" id="1.10.3.-" evidence="14"/>
<evidence type="ECO:0000256" key="10">
    <source>
        <dbReference type="ARBA" id="ARBA00022982"/>
    </source>
</evidence>
<dbReference type="NCBIfam" id="TIGR01432">
    <property type="entry name" value="QOXA"/>
    <property type="match status" value="1"/>
</dbReference>
<evidence type="ECO:0000256" key="9">
    <source>
        <dbReference type="ARBA" id="ARBA00022729"/>
    </source>
</evidence>
<dbReference type="Pfam" id="PF02790">
    <property type="entry name" value="COX2_TM"/>
    <property type="match status" value="1"/>
</dbReference>
<evidence type="ECO:0000256" key="15">
    <source>
        <dbReference type="SAM" id="MobiDB-lite"/>
    </source>
</evidence>
<evidence type="ECO:0000256" key="13">
    <source>
        <dbReference type="ARBA" id="ARBA00023136"/>
    </source>
</evidence>
<dbReference type="Gene3D" id="2.60.40.420">
    <property type="entry name" value="Cupredoxins - blue copper proteins"/>
    <property type="match status" value="1"/>
</dbReference>
<dbReference type="PROSITE" id="PS51257">
    <property type="entry name" value="PROKAR_LIPOPROTEIN"/>
    <property type="match status" value="1"/>
</dbReference>
<feature type="region of interest" description="Disordered" evidence="15">
    <location>
        <begin position="294"/>
        <end position="317"/>
    </location>
</feature>
<comment type="caution">
    <text evidence="19">The sequence shown here is derived from an EMBL/GenBank/DDBJ whole genome shotgun (WGS) entry which is preliminary data.</text>
</comment>
<keyword evidence="8 16" id="KW-0812">Transmembrane</keyword>
<dbReference type="RefSeq" id="WP_211561721.1">
    <property type="nucleotide sequence ID" value="NZ_JAGVRK010000001.1"/>
</dbReference>
<dbReference type="Gene3D" id="1.10.287.90">
    <property type="match status" value="1"/>
</dbReference>
<keyword evidence="13 14" id="KW-0472">Membrane</keyword>
<keyword evidence="10 14" id="KW-0249">Electron transport</keyword>
<comment type="subcellular location">
    <subcellularLocation>
        <location evidence="2">Cell membrane</location>
        <topology evidence="2">Multi-pass membrane protein</topology>
    </subcellularLocation>
</comment>
<dbReference type="InterPro" id="IPR034227">
    <property type="entry name" value="CuRO_UO_II"/>
</dbReference>
<evidence type="ECO:0000256" key="11">
    <source>
        <dbReference type="ARBA" id="ARBA00022989"/>
    </source>
</evidence>